<evidence type="ECO:0000256" key="1">
    <source>
        <dbReference type="SAM" id="Phobius"/>
    </source>
</evidence>
<accession>A0A0L6W377</accession>
<dbReference type="Proteomes" id="UP000037175">
    <property type="component" value="Unassembled WGS sequence"/>
</dbReference>
<proteinExistence type="predicted"/>
<sequence length="76" mass="8537">MVKLVKKKLIKELVFWSVIFMLATPKNAYAYIDPGTGSYMLQVLAGIVIGALIAIKTFWKSLKSFVPNIFNKGEEN</sequence>
<evidence type="ECO:0000313" key="3">
    <source>
        <dbReference type="Proteomes" id="UP000037175"/>
    </source>
</evidence>
<keyword evidence="1" id="KW-0812">Transmembrane</keyword>
<evidence type="ECO:0000313" key="2">
    <source>
        <dbReference type="EMBL" id="KNZ70032.1"/>
    </source>
</evidence>
<dbReference type="AlphaFoldDB" id="A0A0L6W377"/>
<keyword evidence="1" id="KW-0472">Membrane</keyword>
<keyword evidence="1" id="KW-1133">Transmembrane helix</keyword>
<comment type="caution">
    <text evidence="2">The sequence shown here is derived from an EMBL/GenBank/DDBJ whole genome shotgun (WGS) entry which is preliminary data.</text>
</comment>
<protein>
    <submittedName>
        <fullName evidence="2">Uncharacterized protein</fullName>
    </submittedName>
</protein>
<organism evidence="2 3">
    <name type="scientific">Thermincola ferriacetica</name>
    <dbReference type="NCBI Taxonomy" id="281456"/>
    <lineage>
        <taxon>Bacteria</taxon>
        <taxon>Bacillati</taxon>
        <taxon>Bacillota</taxon>
        <taxon>Clostridia</taxon>
        <taxon>Eubacteriales</taxon>
        <taxon>Thermincolaceae</taxon>
        <taxon>Thermincola</taxon>
    </lineage>
</organism>
<gene>
    <name evidence="2" type="ORF">Tfer_1172</name>
</gene>
<name>A0A0L6W377_9FIRM</name>
<dbReference type="EMBL" id="LGTE01000006">
    <property type="protein sequence ID" value="KNZ70032.1"/>
    <property type="molecule type" value="Genomic_DNA"/>
</dbReference>
<reference evidence="3" key="1">
    <citation type="submission" date="2015-07" db="EMBL/GenBank/DDBJ databases">
        <title>Complete Genome of Thermincola ferriacetica strain Z-0001T.</title>
        <authorList>
            <person name="Lusk B."/>
            <person name="Badalamenti J.P."/>
            <person name="Parameswaran P."/>
            <person name="Bond D.R."/>
            <person name="Torres C.I."/>
        </authorList>
    </citation>
    <scope>NUCLEOTIDE SEQUENCE [LARGE SCALE GENOMIC DNA]</scope>
    <source>
        <strain evidence="3">Z-0001</strain>
    </source>
</reference>
<keyword evidence="3" id="KW-1185">Reference proteome</keyword>
<feature type="transmembrane region" description="Helical" evidence="1">
    <location>
        <begin position="40"/>
        <end position="59"/>
    </location>
</feature>